<feature type="region of interest" description="Disordered" evidence="6">
    <location>
        <begin position="374"/>
        <end position="427"/>
    </location>
</feature>
<dbReference type="Gene3D" id="2.60.40.150">
    <property type="entry name" value="C2 domain"/>
    <property type="match status" value="2"/>
</dbReference>
<dbReference type="CDD" id="cd04018">
    <property type="entry name" value="C2C_Ferlin"/>
    <property type="match status" value="1"/>
</dbReference>
<evidence type="ECO:0000256" key="3">
    <source>
        <dbReference type="ARBA" id="ARBA00022737"/>
    </source>
</evidence>
<dbReference type="EMBL" id="CACVKT020007420">
    <property type="protein sequence ID" value="CAC5407559.1"/>
    <property type="molecule type" value="Genomic_DNA"/>
</dbReference>
<keyword evidence="2 7" id="KW-0812">Transmembrane</keyword>
<dbReference type="InterPro" id="IPR035892">
    <property type="entry name" value="C2_domain_sf"/>
</dbReference>
<evidence type="ECO:0000256" key="2">
    <source>
        <dbReference type="ARBA" id="ARBA00022692"/>
    </source>
</evidence>
<feature type="domain" description="C2" evidence="8">
    <location>
        <begin position="684"/>
        <end position="809"/>
    </location>
</feature>
<keyword evidence="4 7" id="KW-1133">Transmembrane helix</keyword>
<feature type="transmembrane region" description="Helical" evidence="7">
    <location>
        <begin position="32"/>
        <end position="55"/>
    </location>
</feature>
<accession>A0A6J8DHJ5</accession>
<evidence type="ECO:0000313" key="9">
    <source>
        <dbReference type="EMBL" id="CAC5407559.1"/>
    </source>
</evidence>
<keyword evidence="5 7" id="KW-0472">Membrane</keyword>
<keyword evidence="3" id="KW-0677">Repeat</keyword>
<proteinExistence type="predicted"/>
<dbReference type="Pfam" id="PF00168">
    <property type="entry name" value="C2"/>
    <property type="match status" value="2"/>
</dbReference>
<dbReference type="OrthoDB" id="10059618at2759"/>
<feature type="compositionally biased region" description="Polar residues" evidence="6">
    <location>
        <begin position="409"/>
        <end position="426"/>
    </location>
</feature>
<dbReference type="SMART" id="SM00239">
    <property type="entry name" value="C2"/>
    <property type="match status" value="2"/>
</dbReference>
<dbReference type="SMART" id="SM01201">
    <property type="entry name" value="FerB"/>
    <property type="match status" value="1"/>
</dbReference>
<organism evidence="9 10">
    <name type="scientific">Mytilus coruscus</name>
    <name type="common">Sea mussel</name>
    <dbReference type="NCBI Taxonomy" id="42192"/>
    <lineage>
        <taxon>Eukaryota</taxon>
        <taxon>Metazoa</taxon>
        <taxon>Spiralia</taxon>
        <taxon>Lophotrochozoa</taxon>
        <taxon>Mollusca</taxon>
        <taxon>Bivalvia</taxon>
        <taxon>Autobranchia</taxon>
        <taxon>Pteriomorphia</taxon>
        <taxon>Mytilida</taxon>
        <taxon>Mytiloidea</taxon>
        <taxon>Mytilidae</taxon>
        <taxon>Mytilinae</taxon>
        <taxon>Mytilus</taxon>
    </lineage>
</organism>
<dbReference type="AlphaFoldDB" id="A0A6J8DHJ5"/>
<evidence type="ECO:0000259" key="8">
    <source>
        <dbReference type="PROSITE" id="PS50004"/>
    </source>
</evidence>
<dbReference type="Proteomes" id="UP000507470">
    <property type="component" value="Unassembled WGS sequence"/>
</dbReference>
<dbReference type="InterPro" id="IPR012561">
    <property type="entry name" value="Ferlin_B-domain"/>
</dbReference>
<sequence length="853" mass="96619">MAIEKLKAGKAPDEDRILAEHYKYGMDELTPFIVHVLNIIITYLNIPIFLKTGILTPILKKKKDKTIPSSYRGITVTKTFAKILQNHQFYHKWAMLTDPDDINGGLKGYLKCDIAVIGKGDSIKVPPKTDKDEDDIEGNLLLPDGVSSDRSRAKYVIRIHKAQGLPKMNTGIVANVKKAFTGESKDLVDPYVKVSFAGHVGKTDVQKGSYEPIWNQQIVFTEMFPPLCRRLKIQLRDKNKVNDDIIGTHFLDLAKISNEGDKGFLPTFGPCWINLYGSTRDYSLLDEHTHLNDGLGEGVSYRGRILVSMKTEILENSDSSCPASVELETALPVPENAVGKPEEFFLFGCVMESTMIDKKYADKPVHFEISIGNAGNTLDGYNPPTKKKRSDSSSEETESDESADEDQPLVSTTVSSEQPKWQSTTPPLRPISRDKFYYNLPYYEDKPCIYVKHVLEDHRRRMYNTNIIDKIAEKLEDGIHDFNHMLTEEQPFPEKRLRGVFEELGSGCSKFVSIVRSTNAGSGAGKTKLDKERQKLLLREIDQLSTMARTMKATTTKSNMKDKLRYANQFLQKLKNISQEPQHALPDVFIWMISGNKRLAYQRLHAKDLIYSIVDEERGKDCSKVQTLFLRLPGKKATSVAGWVIQAKVQVYLWLGLTKHKKDFLTGLPGGYDQNSLMQIANKPHGVPPPFIHFTERQTFQVRAHMYQARSLIGSDASGLSDPFARVVFNNQSVATQVIEETLSPTWDEMLIINEVEMYGLMQEIAKYPPTIIIELFDQDKVGKSEFIGRAVARPIVKMSSESYDGPKFPPRLEWWDIYRGPDKAGELLAAFEILQEEFRLPVLWYVSVEIPS</sequence>
<dbReference type="GO" id="GO:0007009">
    <property type="term" value="P:plasma membrane organization"/>
    <property type="evidence" value="ECO:0007669"/>
    <property type="project" value="TreeGrafter"/>
</dbReference>
<dbReference type="InterPro" id="IPR012968">
    <property type="entry name" value="FerIin_dom"/>
</dbReference>
<dbReference type="Pfam" id="PF08150">
    <property type="entry name" value="FerB"/>
    <property type="match status" value="1"/>
</dbReference>
<evidence type="ECO:0000256" key="7">
    <source>
        <dbReference type="SAM" id="Phobius"/>
    </source>
</evidence>
<name>A0A6J8DHJ5_MYTCO</name>
<dbReference type="PANTHER" id="PTHR12546">
    <property type="entry name" value="FER-1-LIKE"/>
    <property type="match status" value="1"/>
</dbReference>
<dbReference type="InterPro" id="IPR037723">
    <property type="entry name" value="C2D_Ferlin"/>
</dbReference>
<dbReference type="InterPro" id="IPR037722">
    <property type="entry name" value="C2C_Ferlin"/>
</dbReference>
<evidence type="ECO:0000256" key="4">
    <source>
        <dbReference type="ARBA" id="ARBA00022989"/>
    </source>
</evidence>
<reference evidence="9 10" key="1">
    <citation type="submission" date="2020-06" db="EMBL/GenBank/DDBJ databases">
        <authorList>
            <person name="Li R."/>
            <person name="Bekaert M."/>
        </authorList>
    </citation>
    <scope>NUCLEOTIDE SEQUENCE [LARGE SCALE GENOMIC DNA]</scope>
    <source>
        <strain evidence="10">wild</strain>
    </source>
</reference>
<feature type="compositionally biased region" description="Acidic residues" evidence="6">
    <location>
        <begin position="393"/>
        <end position="407"/>
    </location>
</feature>
<evidence type="ECO:0000256" key="5">
    <source>
        <dbReference type="ARBA" id="ARBA00023136"/>
    </source>
</evidence>
<dbReference type="FunFam" id="2.60.40.150:FF:000034">
    <property type="entry name" value="otoferlin isoform X2"/>
    <property type="match status" value="1"/>
</dbReference>
<protein>
    <submittedName>
        <fullName evidence="9">OTOF</fullName>
    </submittedName>
</protein>
<feature type="domain" description="C2" evidence="8">
    <location>
        <begin position="136"/>
        <end position="267"/>
    </location>
</feature>
<keyword evidence="10" id="KW-1185">Reference proteome</keyword>
<gene>
    <name evidence="9" type="ORF">MCOR_41020</name>
</gene>
<dbReference type="InterPro" id="IPR000008">
    <property type="entry name" value="C2_dom"/>
</dbReference>
<dbReference type="InterPro" id="IPR037721">
    <property type="entry name" value="Ferlin"/>
</dbReference>
<comment type="subcellular location">
    <subcellularLocation>
        <location evidence="1">Membrane</location>
        <topology evidence="1">Single-pass membrane protein</topology>
    </subcellularLocation>
</comment>
<evidence type="ECO:0000256" key="6">
    <source>
        <dbReference type="SAM" id="MobiDB-lite"/>
    </source>
</evidence>
<dbReference type="SMART" id="SM01202">
    <property type="entry name" value="FerI"/>
    <property type="match status" value="1"/>
</dbReference>
<evidence type="ECO:0000256" key="1">
    <source>
        <dbReference type="ARBA" id="ARBA00004167"/>
    </source>
</evidence>
<dbReference type="Pfam" id="PF08151">
    <property type="entry name" value="FerI"/>
    <property type="match status" value="1"/>
</dbReference>
<dbReference type="CDD" id="cd04017">
    <property type="entry name" value="C2D_Ferlin"/>
    <property type="match status" value="1"/>
</dbReference>
<evidence type="ECO:0000313" key="10">
    <source>
        <dbReference type="Proteomes" id="UP000507470"/>
    </source>
</evidence>
<dbReference type="PANTHER" id="PTHR12546:SF60">
    <property type="entry name" value="MISFIRE, ISOFORM F"/>
    <property type="match status" value="1"/>
</dbReference>
<dbReference type="SUPFAM" id="SSF49562">
    <property type="entry name" value="C2 domain (Calcium/lipid-binding domain, CaLB)"/>
    <property type="match status" value="2"/>
</dbReference>
<dbReference type="GO" id="GO:0016020">
    <property type="term" value="C:membrane"/>
    <property type="evidence" value="ECO:0007669"/>
    <property type="project" value="UniProtKB-SubCell"/>
</dbReference>
<dbReference type="PROSITE" id="PS50004">
    <property type="entry name" value="C2"/>
    <property type="match status" value="2"/>
</dbReference>